<reference evidence="1" key="1">
    <citation type="submission" date="2023-04" db="EMBL/GenBank/DDBJ databases">
        <title>A chromosome-level genome assembly of the parasitoid wasp Eretmocerus hayati.</title>
        <authorList>
            <person name="Zhong Y."/>
            <person name="Liu S."/>
            <person name="Liu Y."/>
        </authorList>
    </citation>
    <scope>NUCLEOTIDE SEQUENCE</scope>
    <source>
        <strain evidence="1">ZJU_SS_LIU_2023</strain>
    </source>
</reference>
<accession>A0ACC2P826</accession>
<comment type="caution">
    <text evidence="1">The sequence shown here is derived from an EMBL/GenBank/DDBJ whole genome shotgun (WGS) entry which is preliminary data.</text>
</comment>
<organism evidence="1 2">
    <name type="scientific">Eretmocerus hayati</name>
    <dbReference type="NCBI Taxonomy" id="131215"/>
    <lineage>
        <taxon>Eukaryota</taxon>
        <taxon>Metazoa</taxon>
        <taxon>Ecdysozoa</taxon>
        <taxon>Arthropoda</taxon>
        <taxon>Hexapoda</taxon>
        <taxon>Insecta</taxon>
        <taxon>Pterygota</taxon>
        <taxon>Neoptera</taxon>
        <taxon>Endopterygota</taxon>
        <taxon>Hymenoptera</taxon>
        <taxon>Apocrita</taxon>
        <taxon>Proctotrupomorpha</taxon>
        <taxon>Chalcidoidea</taxon>
        <taxon>Aphelinidae</taxon>
        <taxon>Aphelininae</taxon>
        <taxon>Eretmocerus</taxon>
    </lineage>
</organism>
<dbReference type="Proteomes" id="UP001239111">
    <property type="component" value="Chromosome 2"/>
</dbReference>
<evidence type="ECO:0000313" key="2">
    <source>
        <dbReference type="Proteomes" id="UP001239111"/>
    </source>
</evidence>
<dbReference type="EMBL" id="CM056742">
    <property type="protein sequence ID" value="KAJ8679439.1"/>
    <property type="molecule type" value="Genomic_DNA"/>
</dbReference>
<protein>
    <submittedName>
        <fullName evidence="1">Uncharacterized protein</fullName>
    </submittedName>
</protein>
<gene>
    <name evidence="1" type="ORF">QAD02_015226</name>
</gene>
<name>A0ACC2P826_9HYME</name>
<sequence>MENTQQRAQETTTPPIPEILLVFIAHHSRTAPAVRRSSRGHRVASELHRELMMRIIKDGKHAKATRPLLREVREPTGQRDMDRRSKERGVDQRKIIHTSRREMLRPNVLKTGNEMPTTRASGDFLGGASHTGDRNATRAAVFEDGGRKPLRRHPRDSRQNKSRHHSPYDGLHPRGSGGLSRCHYKKDSLHEPRSAPQRNSSLCVAKSRHHSPYDDLHPRGPGGLSRSYGSSNDLHEPGATASRYRNPRGSLHADESSQRPSGGLHSRGKMSTSTAAEGNLSQATASNAIHRSAGNGRKPGHRKDVHAARQAREEDTKCSIPSDPCRQRNHPSLHCIGGTRGSHANQGAA</sequence>
<proteinExistence type="predicted"/>
<keyword evidence="2" id="KW-1185">Reference proteome</keyword>
<evidence type="ECO:0000313" key="1">
    <source>
        <dbReference type="EMBL" id="KAJ8679439.1"/>
    </source>
</evidence>